<name>A0ACB8DH05_DERSI</name>
<sequence length="358" mass="39470">MHVSIKSSLRVIPTPTLTPLSLADPHSVGSFAWDKYAYFVFREAALETKVCGQRVVSAVGRVCKNDLGGNPGSRTLSQRWTSFLKIRLHCADKTAFQKTKTEEFTYDEIRDSVWVPNLEEGVLFGVFVTVTHGHPESAVCAFRMQDIEKSFEGTTFFELKVTDRYSVGKPITPPVSTYPGSADAGGCPSDSRTLSDDTVRFVEEHPILTDTPKQRHGRPFFERAGVKFRSLAAFVLDTSWGSWVICYVATADGLLLKLAEENVPGDWNPAPAQVVDSFNVTTIRDPIRKVLVSLKHKSVYLLMDVAVHQYPMESCRNSHQNCASCVLDPFCGWDGTQCIPLANGAADALRKCGGPTSV</sequence>
<dbReference type="EMBL" id="CM023471">
    <property type="protein sequence ID" value="KAH7967156.1"/>
    <property type="molecule type" value="Genomic_DNA"/>
</dbReference>
<protein>
    <submittedName>
        <fullName evidence="1">Uncharacterized protein</fullName>
    </submittedName>
</protein>
<proteinExistence type="predicted"/>
<organism evidence="1 2">
    <name type="scientific">Dermacentor silvarum</name>
    <name type="common">Tick</name>
    <dbReference type="NCBI Taxonomy" id="543639"/>
    <lineage>
        <taxon>Eukaryota</taxon>
        <taxon>Metazoa</taxon>
        <taxon>Ecdysozoa</taxon>
        <taxon>Arthropoda</taxon>
        <taxon>Chelicerata</taxon>
        <taxon>Arachnida</taxon>
        <taxon>Acari</taxon>
        <taxon>Parasitiformes</taxon>
        <taxon>Ixodida</taxon>
        <taxon>Ixodoidea</taxon>
        <taxon>Ixodidae</taxon>
        <taxon>Rhipicephalinae</taxon>
        <taxon>Dermacentor</taxon>
    </lineage>
</organism>
<dbReference type="Proteomes" id="UP000821865">
    <property type="component" value="Chromosome 2"/>
</dbReference>
<accession>A0ACB8DH05</accession>
<reference evidence="1" key="1">
    <citation type="submission" date="2020-05" db="EMBL/GenBank/DDBJ databases">
        <title>Large-scale comparative analyses of tick genomes elucidate their genetic diversity and vector capacities.</title>
        <authorList>
            <person name="Jia N."/>
            <person name="Wang J."/>
            <person name="Shi W."/>
            <person name="Du L."/>
            <person name="Sun Y."/>
            <person name="Zhan W."/>
            <person name="Jiang J."/>
            <person name="Wang Q."/>
            <person name="Zhang B."/>
            <person name="Ji P."/>
            <person name="Sakyi L.B."/>
            <person name="Cui X."/>
            <person name="Yuan T."/>
            <person name="Jiang B."/>
            <person name="Yang W."/>
            <person name="Lam T.T.-Y."/>
            <person name="Chang Q."/>
            <person name="Ding S."/>
            <person name="Wang X."/>
            <person name="Zhu J."/>
            <person name="Ruan X."/>
            <person name="Zhao L."/>
            <person name="Wei J."/>
            <person name="Que T."/>
            <person name="Du C."/>
            <person name="Cheng J."/>
            <person name="Dai P."/>
            <person name="Han X."/>
            <person name="Huang E."/>
            <person name="Gao Y."/>
            <person name="Liu J."/>
            <person name="Shao H."/>
            <person name="Ye R."/>
            <person name="Li L."/>
            <person name="Wei W."/>
            <person name="Wang X."/>
            <person name="Wang C."/>
            <person name="Yang T."/>
            <person name="Huo Q."/>
            <person name="Li W."/>
            <person name="Guo W."/>
            <person name="Chen H."/>
            <person name="Zhou L."/>
            <person name="Ni X."/>
            <person name="Tian J."/>
            <person name="Zhou Y."/>
            <person name="Sheng Y."/>
            <person name="Liu T."/>
            <person name="Pan Y."/>
            <person name="Xia L."/>
            <person name="Li J."/>
            <person name="Zhao F."/>
            <person name="Cao W."/>
        </authorList>
    </citation>
    <scope>NUCLEOTIDE SEQUENCE</scope>
    <source>
        <strain evidence="1">Dsil-2018</strain>
    </source>
</reference>
<evidence type="ECO:0000313" key="1">
    <source>
        <dbReference type="EMBL" id="KAH7967156.1"/>
    </source>
</evidence>
<keyword evidence="2" id="KW-1185">Reference proteome</keyword>
<comment type="caution">
    <text evidence="1">The sequence shown here is derived from an EMBL/GenBank/DDBJ whole genome shotgun (WGS) entry which is preliminary data.</text>
</comment>
<gene>
    <name evidence="1" type="ORF">HPB49_023214</name>
</gene>
<evidence type="ECO:0000313" key="2">
    <source>
        <dbReference type="Proteomes" id="UP000821865"/>
    </source>
</evidence>